<name>A0AAE3VGB5_9BACT</name>
<evidence type="ECO:0000313" key="2">
    <source>
        <dbReference type="Proteomes" id="UP001238163"/>
    </source>
</evidence>
<dbReference type="Pfam" id="PF02810">
    <property type="entry name" value="SEC-C"/>
    <property type="match status" value="1"/>
</dbReference>
<proteinExistence type="predicted"/>
<dbReference type="Proteomes" id="UP001238163">
    <property type="component" value="Unassembled WGS sequence"/>
</dbReference>
<dbReference type="SUPFAM" id="SSF103642">
    <property type="entry name" value="Sec-C motif"/>
    <property type="match status" value="1"/>
</dbReference>
<dbReference type="AlphaFoldDB" id="A0AAE3VGB5"/>
<dbReference type="EMBL" id="JAUSVL010000001">
    <property type="protein sequence ID" value="MDQ0289746.1"/>
    <property type="molecule type" value="Genomic_DNA"/>
</dbReference>
<gene>
    <name evidence="1" type="ORF">J3R75_001853</name>
</gene>
<dbReference type="InterPro" id="IPR004027">
    <property type="entry name" value="SEC_C_motif"/>
</dbReference>
<sequence>MAILERWQELRDLAAKKPPASELFEAFISWTDAFTAASEDHEALFAPWRLLDGATQRRFLQQALADKIPAVGSGPQLELSVLVALYRFLEGRRCYIITPFYIASPVVRSVEKALSALPGVTVRSAGFMCGSSQLKLSDCLQAAIVMVDYYVLAAAFRGKPDLLAAPLALFFLELDMCLYHNRLLFYERGMPKAAGMIFKATTAEPFDKDGDKQKLVFDVLGNLVKQGVRCGGVLSRISPYVAGELDKWGRDALLPKAVTPAKAAPYAAFTYRSNKERTAALAQDIMKSPHNALVVGFAEATIKALQEELRKSGQDCTSSNKTSDIPTFFAMVGGPKRVMLFRGMPSTLITRTADCPPGVLYIAEHFLCADHHLKILSACEKVLTLQQPMRLFCSLEDPLFDMYSQEAGFSRFFDIIDFTERYDPWRQIRRVLAKAMIRKVQRLRELSLHEDSPMITTTLLNPSSVIVPQNNKGTRHAARMDAPCFCGSGKPFKECHGRPKNAGMLGRN</sequence>
<accession>A0AAE3VGB5</accession>
<organism evidence="1 2">
    <name type="scientific">Oligosphaera ethanolica</name>
    <dbReference type="NCBI Taxonomy" id="760260"/>
    <lineage>
        <taxon>Bacteria</taxon>
        <taxon>Pseudomonadati</taxon>
        <taxon>Lentisphaerota</taxon>
        <taxon>Oligosphaeria</taxon>
        <taxon>Oligosphaerales</taxon>
        <taxon>Oligosphaeraceae</taxon>
        <taxon>Oligosphaera</taxon>
    </lineage>
</organism>
<reference evidence="1" key="1">
    <citation type="submission" date="2023-07" db="EMBL/GenBank/DDBJ databases">
        <title>Genomic Encyclopedia of Type Strains, Phase IV (KMG-IV): sequencing the most valuable type-strain genomes for metagenomic binning, comparative biology and taxonomic classification.</title>
        <authorList>
            <person name="Goeker M."/>
        </authorList>
    </citation>
    <scope>NUCLEOTIDE SEQUENCE</scope>
    <source>
        <strain evidence="1">DSM 24202</strain>
    </source>
</reference>
<keyword evidence="2" id="KW-1185">Reference proteome</keyword>
<protein>
    <submittedName>
        <fullName evidence="1">Uncharacterized protein</fullName>
    </submittedName>
</protein>
<evidence type="ECO:0000313" key="1">
    <source>
        <dbReference type="EMBL" id="MDQ0289746.1"/>
    </source>
</evidence>
<comment type="caution">
    <text evidence="1">The sequence shown here is derived from an EMBL/GenBank/DDBJ whole genome shotgun (WGS) entry which is preliminary data.</text>
</comment>
<dbReference type="RefSeq" id="WP_307261200.1">
    <property type="nucleotide sequence ID" value="NZ_JAUSVL010000001.1"/>
</dbReference>